<keyword evidence="5 6" id="KW-0472">Membrane</keyword>
<dbReference type="GO" id="GO:0005886">
    <property type="term" value="C:plasma membrane"/>
    <property type="evidence" value="ECO:0007669"/>
    <property type="project" value="UniProtKB-SubCell"/>
</dbReference>
<organism evidence="7 8">
    <name type="scientific">Veronia nyctiphanis</name>
    <dbReference type="NCBI Taxonomy" id="1278244"/>
    <lineage>
        <taxon>Bacteria</taxon>
        <taxon>Pseudomonadati</taxon>
        <taxon>Pseudomonadota</taxon>
        <taxon>Gammaproteobacteria</taxon>
        <taxon>Vibrionales</taxon>
        <taxon>Vibrionaceae</taxon>
        <taxon>Veronia</taxon>
    </lineage>
</organism>
<sequence>MTAFSFEVDFVMDKILGFVVIGLCYLFGSFLTERLSLPIPGSIIGMLSMLLLLSSGVIKARMVKQGCIFLIGVMPLFFVPASMGLINHFNTLQHHFMSLIGSTVFSTLAVMAIIAVFIDKLVQSKSSEKK</sequence>
<feature type="transmembrane region" description="Helical" evidence="6">
    <location>
        <begin position="37"/>
        <end position="55"/>
    </location>
</feature>
<dbReference type="Pfam" id="PF03788">
    <property type="entry name" value="LrgA"/>
    <property type="match status" value="1"/>
</dbReference>
<comment type="subcellular location">
    <subcellularLocation>
        <location evidence="1">Cell membrane</location>
        <topology evidence="1">Multi-pass membrane protein</topology>
    </subcellularLocation>
</comment>
<proteinExistence type="predicted"/>
<dbReference type="Proteomes" id="UP000290287">
    <property type="component" value="Unassembled WGS sequence"/>
</dbReference>
<name>A0A4Q0YYQ9_9GAMM</name>
<feature type="transmembrane region" description="Helical" evidence="6">
    <location>
        <begin position="67"/>
        <end position="89"/>
    </location>
</feature>
<evidence type="ECO:0000313" key="8">
    <source>
        <dbReference type="Proteomes" id="UP000290287"/>
    </source>
</evidence>
<feature type="transmembrane region" description="Helical" evidence="6">
    <location>
        <begin position="95"/>
        <end position="118"/>
    </location>
</feature>
<evidence type="ECO:0000256" key="2">
    <source>
        <dbReference type="ARBA" id="ARBA00022475"/>
    </source>
</evidence>
<evidence type="ECO:0000313" key="7">
    <source>
        <dbReference type="EMBL" id="RXJ74221.1"/>
    </source>
</evidence>
<keyword evidence="2" id="KW-1003">Cell membrane</keyword>
<gene>
    <name evidence="7" type="ORF">CS022_03900</name>
</gene>
<keyword evidence="8" id="KW-1185">Reference proteome</keyword>
<dbReference type="PANTHER" id="PTHR33931:SF5">
    <property type="entry name" value="UPF0299 MEMBRANE PROTEIN YOHJ"/>
    <property type="match status" value="1"/>
</dbReference>
<dbReference type="AlphaFoldDB" id="A0A4Q0YYQ9"/>
<evidence type="ECO:0000256" key="5">
    <source>
        <dbReference type="ARBA" id="ARBA00023136"/>
    </source>
</evidence>
<accession>A0A4Q0YYQ9</accession>
<evidence type="ECO:0000256" key="4">
    <source>
        <dbReference type="ARBA" id="ARBA00022989"/>
    </source>
</evidence>
<feature type="transmembrane region" description="Helical" evidence="6">
    <location>
        <begin position="12"/>
        <end position="31"/>
    </location>
</feature>
<comment type="caution">
    <text evidence="7">The sequence shown here is derived from an EMBL/GenBank/DDBJ whole genome shotgun (WGS) entry which is preliminary data.</text>
</comment>
<evidence type="ECO:0000256" key="1">
    <source>
        <dbReference type="ARBA" id="ARBA00004651"/>
    </source>
</evidence>
<protein>
    <submittedName>
        <fullName evidence="7">CidA/LrgA family protein</fullName>
    </submittedName>
</protein>
<dbReference type="PANTHER" id="PTHR33931">
    <property type="entry name" value="HOLIN-LIKE PROTEIN CIDA-RELATED"/>
    <property type="match status" value="1"/>
</dbReference>
<reference evidence="7 8" key="1">
    <citation type="submission" date="2017-10" db="EMBL/GenBank/DDBJ databases">
        <title>Nyctiphanis sp. nov., isolated from the stomach of the euphausiid Nyctiphanes simplex (Hansen, 1911) in the Gulf of California.</title>
        <authorList>
            <person name="Gomez-Gil B."/>
            <person name="Aguilar-Mendez M."/>
            <person name="Lopez-Cortes A."/>
            <person name="Gomez-Gutierrez J."/>
            <person name="Roque A."/>
            <person name="Lang E."/>
            <person name="Gonzalez-Castillo A."/>
        </authorList>
    </citation>
    <scope>NUCLEOTIDE SEQUENCE [LARGE SCALE GENOMIC DNA]</scope>
    <source>
        <strain evidence="7 8">CAIM 600</strain>
    </source>
</reference>
<keyword evidence="3 6" id="KW-0812">Transmembrane</keyword>
<evidence type="ECO:0000256" key="3">
    <source>
        <dbReference type="ARBA" id="ARBA00022692"/>
    </source>
</evidence>
<evidence type="ECO:0000256" key="6">
    <source>
        <dbReference type="SAM" id="Phobius"/>
    </source>
</evidence>
<dbReference type="InterPro" id="IPR005538">
    <property type="entry name" value="LrgA/CidA"/>
</dbReference>
<keyword evidence="4 6" id="KW-1133">Transmembrane helix</keyword>
<dbReference type="EMBL" id="PEIB01000003">
    <property type="protein sequence ID" value="RXJ74221.1"/>
    <property type="molecule type" value="Genomic_DNA"/>
</dbReference>